<comment type="similarity">
    <text evidence="2">Belongs to the histidine acid phosphatase family. MINPP1 subfamily.</text>
</comment>
<name>A0ABP1BL73_9BRYO</name>
<comment type="subcellular location">
    <subcellularLocation>
        <location evidence="1">Cell membrane</location>
    </subcellularLocation>
</comment>
<proteinExistence type="inferred from homology"/>
<evidence type="ECO:0000256" key="1">
    <source>
        <dbReference type="ARBA" id="ARBA00004236"/>
    </source>
</evidence>
<dbReference type="InterPro" id="IPR016274">
    <property type="entry name" value="Histidine_acid_Pase_euk"/>
</dbReference>
<dbReference type="Pfam" id="PF00328">
    <property type="entry name" value="His_Phos_2"/>
    <property type="match status" value="1"/>
</dbReference>
<reference evidence="16" key="1">
    <citation type="submission" date="2024-03" db="EMBL/GenBank/DDBJ databases">
        <authorList>
            <consortium name="ELIXIR-Norway"/>
            <consortium name="Elixir Norway"/>
        </authorList>
    </citation>
    <scope>NUCLEOTIDE SEQUENCE</scope>
</reference>
<evidence type="ECO:0000256" key="5">
    <source>
        <dbReference type="ARBA" id="ARBA00018097"/>
    </source>
</evidence>
<dbReference type="Gene3D" id="3.40.50.1240">
    <property type="entry name" value="Phosphoglycerate mutase-like"/>
    <property type="match status" value="1"/>
</dbReference>
<evidence type="ECO:0000256" key="6">
    <source>
        <dbReference type="ARBA" id="ARBA00022475"/>
    </source>
</evidence>
<keyword evidence="8" id="KW-0378">Hydrolase</keyword>
<evidence type="ECO:0000256" key="14">
    <source>
        <dbReference type="ARBA" id="ARBA00043691"/>
    </source>
</evidence>
<comment type="catalytic activity">
    <reaction evidence="14">
        <text>1D-myo-inositol hexakisphosphate + H2O = 1D-myo-inositol 1,2,4,5,6-pentakisphosphate + phosphate</text>
        <dbReference type="Rhea" id="RHEA:16989"/>
        <dbReference type="ChEBI" id="CHEBI:15377"/>
        <dbReference type="ChEBI" id="CHEBI:43474"/>
        <dbReference type="ChEBI" id="CHEBI:57798"/>
        <dbReference type="ChEBI" id="CHEBI:58130"/>
        <dbReference type="EC" id="3.1.3.62"/>
    </reaction>
    <physiologicalReaction direction="left-to-right" evidence="14">
        <dbReference type="Rhea" id="RHEA:16990"/>
    </physiologicalReaction>
</comment>
<comment type="catalytic activity">
    <reaction evidence="15">
        <text>(2R)-2,3-bisphosphoglycerate + H2O = (2R)-2-phosphoglycerate + phosphate</text>
        <dbReference type="Rhea" id="RHEA:27381"/>
        <dbReference type="ChEBI" id="CHEBI:15377"/>
        <dbReference type="ChEBI" id="CHEBI:43474"/>
        <dbReference type="ChEBI" id="CHEBI:58248"/>
        <dbReference type="ChEBI" id="CHEBI:58289"/>
        <dbReference type="EC" id="3.1.3.80"/>
    </reaction>
    <physiologicalReaction direction="left-to-right" evidence="15">
        <dbReference type="Rhea" id="RHEA:27382"/>
    </physiologicalReaction>
</comment>
<keyword evidence="6" id="KW-1003">Cell membrane</keyword>
<evidence type="ECO:0000256" key="10">
    <source>
        <dbReference type="ARBA" id="ARBA00023180"/>
    </source>
</evidence>
<evidence type="ECO:0000256" key="8">
    <source>
        <dbReference type="ARBA" id="ARBA00022801"/>
    </source>
</evidence>
<evidence type="ECO:0000256" key="7">
    <source>
        <dbReference type="ARBA" id="ARBA00022729"/>
    </source>
</evidence>
<dbReference type="Proteomes" id="UP001497522">
    <property type="component" value="Chromosome 5"/>
</dbReference>
<dbReference type="EC" id="3.1.3.80" evidence="3"/>
<dbReference type="EMBL" id="OZ023706">
    <property type="protein sequence ID" value="CAK9876345.1"/>
    <property type="molecule type" value="Genomic_DNA"/>
</dbReference>
<dbReference type="PANTHER" id="PTHR20963:SF8">
    <property type="entry name" value="MULTIPLE INOSITOL POLYPHOSPHATE PHOSPHATASE 1"/>
    <property type="match status" value="1"/>
</dbReference>
<dbReference type="CDD" id="cd07061">
    <property type="entry name" value="HP_HAP_like"/>
    <property type="match status" value="1"/>
</dbReference>
<keyword evidence="10" id="KW-0325">Glycoprotein</keyword>
<gene>
    <name evidence="16" type="ORF">CSSPJE1EN2_LOCUS18561</name>
</gene>
<dbReference type="EC" id="3.1.3.62" evidence="4"/>
<protein>
    <recommendedName>
        <fullName evidence="5">Multiple inositol polyphosphate phosphatase 1</fullName>
        <ecNumber evidence="4">3.1.3.62</ecNumber>
        <ecNumber evidence="3">3.1.3.80</ecNumber>
    </recommendedName>
    <alternativeName>
        <fullName evidence="11">2,3-bisphosphoglycerate 3-phosphatase</fullName>
    </alternativeName>
</protein>
<dbReference type="InterPro" id="IPR000560">
    <property type="entry name" value="His_Pase_clade-2"/>
</dbReference>
<dbReference type="PANTHER" id="PTHR20963">
    <property type="entry name" value="MULTIPLE INOSITOL POLYPHOSPHATE PHOSPHATASE-RELATED"/>
    <property type="match status" value="1"/>
</dbReference>
<accession>A0ABP1BL73</accession>
<evidence type="ECO:0000256" key="4">
    <source>
        <dbReference type="ARBA" id="ARBA00013040"/>
    </source>
</evidence>
<organism evidence="16 17">
    <name type="scientific">Sphagnum jensenii</name>
    <dbReference type="NCBI Taxonomy" id="128206"/>
    <lineage>
        <taxon>Eukaryota</taxon>
        <taxon>Viridiplantae</taxon>
        <taxon>Streptophyta</taxon>
        <taxon>Embryophyta</taxon>
        <taxon>Bryophyta</taxon>
        <taxon>Sphagnophytina</taxon>
        <taxon>Sphagnopsida</taxon>
        <taxon>Sphagnales</taxon>
        <taxon>Sphagnaceae</taxon>
        <taxon>Sphagnum</taxon>
    </lineage>
</organism>
<evidence type="ECO:0000256" key="13">
    <source>
        <dbReference type="ARBA" id="ARBA00043671"/>
    </source>
</evidence>
<keyword evidence="9" id="KW-0472">Membrane</keyword>
<evidence type="ECO:0000256" key="3">
    <source>
        <dbReference type="ARBA" id="ARBA00012976"/>
    </source>
</evidence>
<evidence type="ECO:0000256" key="15">
    <source>
        <dbReference type="ARBA" id="ARBA00043832"/>
    </source>
</evidence>
<comment type="catalytic activity">
    <reaction evidence="13">
        <text>1D-myo-inositol 1,2,4,5,6-pentakisphosphate + H2O = 1D-myo-inositol 1,2,5,6-tetrakisphosphate + phosphate</text>
        <dbReference type="Rhea" id="RHEA:77115"/>
        <dbReference type="ChEBI" id="CHEBI:15377"/>
        <dbReference type="ChEBI" id="CHEBI:43474"/>
        <dbReference type="ChEBI" id="CHEBI:57798"/>
        <dbReference type="ChEBI" id="CHEBI:195535"/>
        <dbReference type="EC" id="3.1.3.62"/>
    </reaction>
    <physiologicalReaction direction="left-to-right" evidence="13">
        <dbReference type="Rhea" id="RHEA:77116"/>
    </physiologicalReaction>
</comment>
<sequence length="521" mass="58754">MKTSGKMKKKKKNSINSELHSHFIIMMQLLIIIKSKPHAWHHKRGEAGFDVRQHLSSSTRYEWGKSLMAGYEDPGNVPVGCTPIHINLVARHGTRGPTKKRIKELEKLAKRLHEVAAQAGNTAPAWMRDWKSPWEGKKVGGDLLPIGEEEMYYLAQRYRNNYTEIFEDDYHPETYPIITTQVGRSSASAVAFGIGSFAGRGTLGPGKQRAFAVVSDSKGNDIHLRFHDTCMAYKQSKKYRMPAVEKLQAEVYELVAKAVKERLGLAVTAEDVSSLWLLCKNEASLLDIVDRACGLFTPEEIQLLEWADDLQMHHLKGYGETLNYRMGVPLLEDVVQSMDRAMATLKDSNSETATEKARLRFAHAETVIPFICLLGLFLDDVDVKSIQSEEPFQAPPRPPKHRVWRGAMVAPFGANTALVLHKCSLDSGTGEEFLVQALHNEKSVSMPGCNGTHFCPIEMFKKHVVAPHLKRSFESLCTVAVEHQPPERQSWFHRLFVPFYLFRWPGKPAHAQSICQSELEL</sequence>
<evidence type="ECO:0000256" key="2">
    <source>
        <dbReference type="ARBA" id="ARBA00008422"/>
    </source>
</evidence>
<evidence type="ECO:0000313" key="17">
    <source>
        <dbReference type="Proteomes" id="UP001497522"/>
    </source>
</evidence>
<evidence type="ECO:0000256" key="11">
    <source>
        <dbReference type="ARBA" id="ARBA00031642"/>
    </source>
</evidence>
<dbReference type="PIRSF" id="PIRSF000894">
    <property type="entry name" value="Acid_phosphatase"/>
    <property type="match status" value="1"/>
</dbReference>
<keyword evidence="17" id="KW-1185">Reference proteome</keyword>
<dbReference type="InterPro" id="IPR029033">
    <property type="entry name" value="His_PPase_superfam"/>
</dbReference>
<evidence type="ECO:0000256" key="12">
    <source>
        <dbReference type="ARBA" id="ARBA00043668"/>
    </source>
</evidence>
<dbReference type="SUPFAM" id="SSF53254">
    <property type="entry name" value="Phosphoglycerate mutase-like"/>
    <property type="match status" value="1"/>
</dbReference>
<evidence type="ECO:0000256" key="9">
    <source>
        <dbReference type="ARBA" id="ARBA00023136"/>
    </source>
</evidence>
<evidence type="ECO:0000313" key="16">
    <source>
        <dbReference type="EMBL" id="CAK9876345.1"/>
    </source>
</evidence>
<comment type="catalytic activity">
    <reaction evidence="12">
        <text>1D-myo-inositol 1,2,5,6-tetrakisphosphate + H2O = 1D-myo-inositol 1,2,6-trisphosphate + phosphate</text>
        <dbReference type="Rhea" id="RHEA:77119"/>
        <dbReference type="ChEBI" id="CHEBI:15377"/>
        <dbReference type="ChEBI" id="CHEBI:43474"/>
        <dbReference type="ChEBI" id="CHEBI:195535"/>
        <dbReference type="ChEBI" id="CHEBI:195537"/>
        <dbReference type="EC" id="3.1.3.62"/>
    </reaction>
    <physiologicalReaction direction="left-to-right" evidence="12">
        <dbReference type="Rhea" id="RHEA:77120"/>
    </physiologicalReaction>
</comment>
<keyword evidence="7" id="KW-0732">Signal</keyword>